<keyword evidence="3 7" id="KW-0812">Transmembrane</keyword>
<feature type="compositionally biased region" description="Polar residues" evidence="6">
    <location>
        <begin position="19"/>
        <end position="41"/>
    </location>
</feature>
<feature type="transmembrane region" description="Helical" evidence="7">
    <location>
        <begin position="230"/>
        <end position="247"/>
    </location>
</feature>
<evidence type="ECO:0000256" key="4">
    <source>
        <dbReference type="ARBA" id="ARBA00022989"/>
    </source>
</evidence>
<dbReference type="Pfam" id="PF14857">
    <property type="entry name" value="TMEM151"/>
    <property type="match status" value="1"/>
</dbReference>
<keyword evidence="9" id="KW-1185">Reference proteome</keyword>
<evidence type="ECO:0000313" key="9">
    <source>
        <dbReference type="Proteomes" id="UP001281761"/>
    </source>
</evidence>
<comment type="subcellular location">
    <subcellularLocation>
        <location evidence="1">Membrane</location>
        <topology evidence="1">Multi-pass membrane protein</topology>
    </subcellularLocation>
</comment>
<keyword evidence="4 7" id="KW-1133">Transmembrane helix</keyword>
<feature type="transmembrane region" description="Helical" evidence="7">
    <location>
        <begin position="419"/>
        <end position="438"/>
    </location>
</feature>
<gene>
    <name evidence="8" type="ORF">BLNAU_10615</name>
</gene>
<dbReference type="EMBL" id="JARBJD010000078">
    <property type="protein sequence ID" value="KAK2954447.1"/>
    <property type="molecule type" value="Genomic_DNA"/>
</dbReference>
<feature type="compositionally biased region" description="Low complexity" evidence="6">
    <location>
        <begin position="42"/>
        <end position="57"/>
    </location>
</feature>
<evidence type="ECO:0000256" key="7">
    <source>
        <dbReference type="SAM" id="Phobius"/>
    </source>
</evidence>
<name>A0ABQ9XSV1_9EUKA</name>
<proteinExistence type="inferred from homology"/>
<evidence type="ECO:0000256" key="5">
    <source>
        <dbReference type="ARBA" id="ARBA00023136"/>
    </source>
</evidence>
<evidence type="ECO:0000256" key="3">
    <source>
        <dbReference type="ARBA" id="ARBA00022692"/>
    </source>
</evidence>
<comment type="caution">
    <text evidence="8">The sequence shown here is derived from an EMBL/GenBank/DDBJ whole genome shotgun (WGS) entry which is preliminary data.</text>
</comment>
<feature type="compositionally biased region" description="Pro residues" evidence="6">
    <location>
        <begin position="103"/>
        <end position="117"/>
    </location>
</feature>
<sequence>MSKQNSADQAECPADPPSQMDSDSPIPNHSSVNSNVLTPETQSQGPNQSPSGSSVQNTNFSPQCSYAVCVDAPGNQYYPPQHFNPLQQNQVVPASTPNRLYPPPQECQPPQGIPPQTLPGQTEAHTNKTHFSEEELDMMPAEDYVPTLKMPSAEELAEAERQEMTDIRKKELMTTKKFIQIQEGYTHDPTKYCCGACETNCHAASWILNVFAWCGITLLLLGIFVFGQPFIVGGCFALILFYVANIVESCCGRHFKYLIHLDKKHTFIQTIKDLQNTPPRIWWTCECYHYETRVRYITETYTDSNGNTQVRQRRETYEEKVVTATGCADFRYKYFTDDSGALNDAVHLFDAIRVDFSKTYTFGDDLTEKRYHRQREKFLDAYRYLDVHFDNADHWDLPGFKEHKMCLTDLKKRPCCMNACVYVLFILLTVPMFHRLWLDSVSLNAKFHINKIVFS</sequence>
<evidence type="ECO:0000256" key="1">
    <source>
        <dbReference type="ARBA" id="ARBA00004141"/>
    </source>
</evidence>
<feature type="transmembrane region" description="Helical" evidence="7">
    <location>
        <begin position="206"/>
        <end position="224"/>
    </location>
</feature>
<evidence type="ECO:0000313" key="8">
    <source>
        <dbReference type="EMBL" id="KAK2954447.1"/>
    </source>
</evidence>
<dbReference type="Proteomes" id="UP001281761">
    <property type="component" value="Unassembled WGS sequence"/>
</dbReference>
<dbReference type="InterPro" id="IPR026767">
    <property type="entry name" value="Tmem151"/>
</dbReference>
<feature type="region of interest" description="Disordered" evidence="6">
    <location>
        <begin position="103"/>
        <end position="123"/>
    </location>
</feature>
<protein>
    <submittedName>
        <fullName evidence="8">TMEM151 family protein</fullName>
    </submittedName>
</protein>
<dbReference type="PANTHER" id="PTHR31893:SF5">
    <property type="entry name" value="TRANSMEMBRANE PROTEIN 151 HOMOLOG"/>
    <property type="match status" value="1"/>
</dbReference>
<dbReference type="PANTHER" id="PTHR31893">
    <property type="entry name" value="TRANSMEMBRANE PROTEIN 151 HOMOLOG"/>
    <property type="match status" value="1"/>
</dbReference>
<comment type="similarity">
    <text evidence="2">Belongs to the TMEM151 family.</text>
</comment>
<organism evidence="8 9">
    <name type="scientific">Blattamonas nauphoetae</name>
    <dbReference type="NCBI Taxonomy" id="2049346"/>
    <lineage>
        <taxon>Eukaryota</taxon>
        <taxon>Metamonada</taxon>
        <taxon>Preaxostyla</taxon>
        <taxon>Oxymonadida</taxon>
        <taxon>Blattamonas</taxon>
    </lineage>
</organism>
<keyword evidence="5 7" id="KW-0472">Membrane</keyword>
<evidence type="ECO:0000256" key="2">
    <source>
        <dbReference type="ARBA" id="ARBA00009583"/>
    </source>
</evidence>
<accession>A0ABQ9XSV1</accession>
<feature type="region of interest" description="Disordered" evidence="6">
    <location>
        <begin position="1"/>
        <end position="58"/>
    </location>
</feature>
<evidence type="ECO:0000256" key="6">
    <source>
        <dbReference type="SAM" id="MobiDB-lite"/>
    </source>
</evidence>
<reference evidence="8 9" key="1">
    <citation type="journal article" date="2022" name="bioRxiv">
        <title>Genomics of Preaxostyla Flagellates Illuminates Evolutionary Transitions and the Path Towards Mitochondrial Loss.</title>
        <authorList>
            <person name="Novak L.V.F."/>
            <person name="Treitli S.C."/>
            <person name="Pyrih J."/>
            <person name="Halakuc P."/>
            <person name="Pipaliya S.V."/>
            <person name="Vacek V."/>
            <person name="Brzon O."/>
            <person name="Soukal P."/>
            <person name="Eme L."/>
            <person name="Dacks J.B."/>
            <person name="Karnkowska A."/>
            <person name="Elias M."/>
            <person name="Hampl V."/>
        </authorList>
    </citation>
    <scope>NUCLEOTIDE SEQUENCE [LARGE SCALE GENOMIC DNA]</scope>
    <source>
        <strain evidence="8">NAU3</strain>
        <tissue evidence="8">Gut</tissue>
    </source>
</reference>